<dbReference type="Proteomes" id="UP000001542">
    <property type="component" value="Unassembled WGS sequence"/>
</dbReference>
<keyword evidence="2" id="KW-1185">Reference proteome</keyword>
<reference evidence="1" key="1">
    <citation type="submission" date="2006-10" db="EMBL/GenBank/DDBJ databases">
        <authorList>
            <person name="Amadeo P."/>
            <person name="Zhao Q."/>
            <person name="Wortman J."/>
            <person name="Fraser-Liggett C."/>
            <person name="Carlton J."/>
        </authorList>
    </citation>
    <scope>NUCLEOTIDE SEQUENCE</scope>
    <source>
        <strain evidence="1">G3</strain>
    </source>
</reference>
<dbReference type="VEuPathDB" id="TrichDB:TVAG_391970"/>
<reference evidence="1" key="2">
    <citation type="journal article" date="2007" name="Science">
        <title>Draft genome sequence of the sexually transmitted pathogen Trichomonas vaginalis.</title>
        <authorList>
            <person name="Carlton J.M."/>
            <person name="Hirt R.P."/>
            <person name="Silva J.C."/>
            <person name="Delcher A.L."/>
            <person name="Schatz M."/>
            <person name="Zhao Q."/>
            <person name="Wortman J.R."/>
            <person name="Bidwell S.L."/>
            <person name="Alsmark U.C.M."/>
            <person name="Besteiro S."/>
            <person name="Sicheritz-Ponten T."/>
            <person name="Noel C.J."/>
            <person name="Dacks J.B."/>
            <person name="Foster P.G."/>
            <person name="Simillion C."/>
            <person name="Van de Peer Y."/>
            <person name="Miranda-Saavedra D."/>
            <person name="Barton G.J."/>
            <person name="Westrop G.D."/>
            <person name="Mueller S."/>
            <person name="Dessi D."/>
            <person name="Fiori P.L."/>
            <person name="Ren Q."/>
            <person name="Paulsen I."/>
            <person name="Zhang H."/>
            <person name="Bastida-Corcuera F.D."/>
            <person name="Simoes-Barbosa A."/>
            <person name="Brown M.T."/>
            <person name="Hayes R.D."/>
            <person name="Mukherjee M."/>
            <person name="Okumura C.Y."/>
            <person name="Schneider R."/>
            <person name="Smith A.J."/>
            <person name="Vanacova S."/>
            <person name="Villalvazo M."/>
            <person name="Haas B.J."/>
            <person name="Pertea M."/>
            <person name="Feldblyum T.V."/>
            <person name="Utterback T.R."/>
            <person name="Shu C.L."/>
            <person name="Osoegawa K."/>
            <person name="de Jong P.J."/>
            <person name="Hrdy I."/>
            <person name="Horvathova L."/>
            <person name="Zubacova Z."/>
            <person name="Dolezal P."/>
            <person name="Malik S.B."/>
            <person name="Logsdon J.M. Jr."/>
            <person name="Henze K."/>
            <person name="Gupta A."/>
            <person name="Wang C.C."/>
            <person name="Dunne R.L."/>
            <person name="Upcroft J.A."/>
            <person name="Upcroft P."/>
            <person name="White O."/>
            <person name="Salzberg S.L."/>
            <person name="Tang P."/>
            <person name="Chiu C.-H."/>
            <person name="Lee Y.-S."/>
            <person name="Embley T.M."/>
            <person name="Coombs G.H."/>
            <person name="Mottram J.C."/>
            <person name="Tachezy J."/>
            <person name="Fraser-Liggett C.M."/>
            <person name="Johnson P.J."/>
        </authorList>
    </citation>
    <scope>NUCLEOTIDE SEQUENCE [LARGE SCALE GENOMIC DNA]</scope>
    <source>
        <strain evidence="1">G3</strain>
    </source>
</reference>
<dbReference type="AlphaFoldDB" id="A2GM14"/>
<proteinExistence type="predicted"/>
<name>A2GM14_TRIV3</name>
<accession>A2GM14</accession>
<dbReference type="KEGG" id="tva:4739432"/>
<protein>
    <submittedName>
        <fullName evidence="1">Uncharacterized protein</fullName>
    </submittedName>
</protein>
<feature type="non-terminal residue" evidence="1">
    <location>
        <position position="55"/>
    </location>
</feature>
<feature type="non-terminal residue" evidence="1">
    <location>
        <position position="1"/>
    </location>
</feature>
<gene>
    <name evidence="1" type="ORF">TVAG_391970</name>
</gene>
<evidence type="ECO:0000313" key="2">
    <source>
        <dbReference type="Proteomes" id="UP000001542"/>
    </source>
</evidence>
<dbReference type="InParanoid" id="A2GM14"/>
<dbReference type="EMBL" id="DS117244">
    <property type="protein sequence ID" value="EAX81804.1"/>
    <property type="molecule type" value="Genomic_DNA"/>
</dbReference>
<evidence type="ECO:0000313" key="1">
    <source>
        <dbReference type="EMBL" id="EAX81804.1"/>
    </source>
</evidence>
<organism evidence="1 2">
    <name type="scientific">Trichomonas vaginalis (strain ATCC PRA-98 / G3)</name>
    <dbReference type="NCBI Taxonomy" id="412133"/>
    <lineage>
        <taxon>Eukaryota</taxon>
        <taxon>Metamonada</taxon>
        <taxon>Parabasalia</taxon>
        <taxon>Trichomonadida</taxon>
        <taxon>Trichomonadidae</taxon>
        <taxon>Trichomonas</taxon>
    </lineage>
</organism>
<sequence length="55" mass="6103">FKRLSYTGRTLISQHSSTTPAFISQHYQLCSTATALNSQRSSTKPTFCQHPATTL</sequence>